<protein>
    <recommendedName>
        <fullName evidence="3">PchX</fullName>
    </recommendedName>
</protein>
<organism evidence="1 2">
    <name type="scientific">Pseudomonas triclosanedens</name>
    <dbReference type="NCBI Taxonomy" id="2961893"/>
    <lineage>
        <taxon>Bacteria</taxon>
        <taxon>Pseudomonadati</taxon>
        <taxon>Pseudomonadota</taxon>
        <taxon>Gammaproteobacteria</taxon>
        <taxon>Pseudomonadales</taxon>
        <taxon>Pseudomonadaceae</taxon>
        <taxon>Pseudomonas</taxon>
    </lineage>
</organism>
<name>A0ABY6ZS21_9PSED</name>
<keyword evidence="2" id="KW-1185">Reference proteome</keyword>
<proteinExistence type="predicted"/>
<accession>A0ABY6ZS21</accession>
<evidence type="ECO:0000313" key="2">
    <source>
        <dbReference type="Proteomes" id="UP001163624"/>
    </source>
</evidence>
<dbReference type="PROSITE" id="PS51318">
    <property type="entry name" value="TAT"/>
    <property type="match status" value="1"/>
</dbReference>
<evidence type="ECO:0000313" key="1">
    <source>
        <dbReference type="EMBL" id="WAI47579.1"/>
    </source>
</evidence>
<dbReference type="RefSeq" id="WP_254475702.1">
    <property type="nucleotide sequence ID" value="NZ_CP113432.1"/>
</dbReference>
<sequence length="220" mass="22361">MNIERRTLLKGMALGAASGVALNLPGSAFAGALGQRSGAPALVLLERPARDSAFYQGILAATDTAPRVLQASADGEFLAALAAQLRSGGEVLGLLDDASALLAVEQARSAGARVRWLGQHSVDGSRSRHRLLSADASHGCASRLGHALALCGAGFAISESRLDGLHTPSRLQAAPRRAGQQEQWAAALGFALAGAAPGRIAPNIAASGLSGHFVSFSIQA</sequence>
<reference evidence="1" key="1">
    <citation type="submission" date="2022-11" db="EMBL/GenBank/DDBJ databases">
        <title>Pseudomonas triclosanedens sp. nov., a triclosan degrader isolated from activated sludge.</title>
        <authorList>
            <person name="Yin Y."/>
            <person name="Lu Z."/>
        </authorList>
    </citation>
    <scope>NUCLEOTIDE SEQUENCE</scope>
    <source>
        <strain evidence="1">ZM23</strain>
    </source>
</reference>
<evidence type="ECO:0008006" key="3">
    <source>
        <dbReference type="Google" id="ProtNLM"/>
    </source>
</evidence>
<gene>
    <name evidence="1" type="ORF">OU419_17555</name>
</gene>
<dbReference type="InterPro" id="IPR006311">
    <property type="entry name" value="TAT_signal"/>
</dbReference>
<dbReference type="EMBL" id="CP113432">
    <property type="protein sequence ID" value="WAI47579.1"/>
    <property type="molecule type" value="Genomic_DNA"/>
</dbReference>
<dbReference type="Proteomes" id="UP001163624">
    <property type="component" value="Chromosome"/>
</dbReference>